<dbReference type="RefSeq" id="WP_174540010.1">
    <property type="nucleotide sequence ID" value="NZ_WHUT02000017.1"/>
</dbReference>
<dbReference type="GO" id="GO:0016787">
    <property type="term" value="F:hydrolase activity"/>
    <property type="evidence" value="ECO:0007669"/>
    <property type="project" value="UniProtKB-UniRule"/>
</dbReference>
<keyword evidence="2" id="KW-0378">Hydrolase</keyword>
<feature type="active site" description="Nucleophile" evidence="2">
    <location>
        <position position="44"/>
    </location>
</feature>
<keyword evidence="1 2" id="KW-0443">Lipid metabolism</keyword>
<name>A0A8X8GYE0_9RHOB</name>
<evidence type="ECO:0000256" key="2">
    <source>
        <dbReference type="PROSITE-ProRule" id="PRU01161"/>
    </source>
</evidence>
<feature type="transmembrane region" description="Helical" evidence="3">
    <location>
        <begin position="142"/>
        <end position="163"/>
    </location>
</feature>
<dbReference type="Gene3D" id="3.40.1090.10">
    <property type="entry name" value="Cytosolic phospholipase A2 catalytic domain"/>
    <property type="match status" value="1"/>
</dbReference>
<feature type="short sequence motif" description="GXSXG" evidence="2">
    <location>
        <begin position="42"/>
        <end position="46"/>
    </location>
</feature>
<accession>A0A8X8GYE0</accession>
<dbReference type="EMBL" id="WHUT02000017">
    <property type="protein sequence ID" value="NUB46593.1"/>
    <property type="molecule type" value="Genomic_DNA"/>
</dbReference>
<evidence type="ECO:0000313" key="5">
    <source>
        <dbReference type="EMBL" id="NUB46593.1"/>
    </source>
</evidence>
<feature type="short sequence motif" description="DGA/G" evidence="2">
    <location>
        <begin position="337"/>
        <end position="339"/>
    </location>
</feature>
<feature type="transmembrane region" description="Helical" evidence="3">
    <location>
        <begin position="110"/>
        <end position="136"/>
    </location>
</feature>
<comment type="caution">
    <text evidence="2">Lacks conserved residue(s) required for the propagation of feature annotation.</text>
</comment>
<keyword evidence="3" id="KW-0472">Membrane</keyword>
<keyword evidence="6" id="KW-1185">Reference proteome</keyword>
<keyword evidence="3" id="KW-1133">Transmembrane helix</keyword>
<proteinExistence type="predicted"/>
<feature type="domain" description="PNPLA" evidence="4">
    <location>
        <begin position="12"/>
        <end position="350"/>
    </location>
</feature>
<dbReference type="InterPro" id="IPR002641">
    <property type="entry name" value="PNPLA_dom"/>
</dbReference>
<dbReference type="GO" id="GO:0016042">
    <property type="term" value="P:lipid catabolic process"/>
    <property type="evidence" value="ECO:0007669"/>
    <property type="project" value="UniProtKB-UniRule"/>
</dbReference>
<evidence type="ECO:0000256" key="3">
    <source>
        <dbReference type="SAM" id="Phobius"/>
    </source>
</evidence>
<keyword evidence="2" id="KW-0442">Lipid degradation</keyword>
<gene>
    <name evidence="5" type="ORF">GEU84_019555</name>
</gene>
<feature type="active site" description="Proton acceptor" evidence="2">
    <location>
        <position position="337"/>
    </location>
</feature>
<dbReference type="Proteomes" id="UP000484076">
    <property type="component" value="Unassembled WGS sequence"/>
</dbReference>
<organism evidence="5 6">
    <name type="scientific">Fertoeibacter niger</name>
    <dbReference type="NCBI Taxonomy" id="2656921"/>
    <lineage>
        <taxon>Bacteria</taxon>
        <taxon>Pseudomonadati</taxon>
        <taxon>Pseudomonadota</taxon>
        <taxon>Alphaproteobacteria</taxon>
        <taxon>Rhodobacterales</taxon>
        <taxon>Paracoccaceae</taxon>
        <taxon>Fertoeibacter</taxon>
    </lineage>
</organism>
<comment type="caution">
    <text evidence="5">The sequence shown here is derived from an EMBL/GenBank/DDBJ whole genome shotgun (WGS) entry which is preliminary data.</text>
</comment>
<dbReference type="PROSITE" id="PS51635">
    <property type="entry name" value="PNPLA"/>
    <property type="match status" value="1"/>
</dbReference>
<dbReference type="InterPro" id="IPR016035">
    <property type="entry name" value="Acyl_Trfase/lysoPLipase"/>
</dbReference>
<evidence type="ECO:0000256" key="1">
    <source>
        <dbReference type="ARBA" id="ARBA00023098"/>
    </source>
</evidence>
<reference evidence="5" key="1">
    <citation type="submission" date="2020-05" db="EMBL/GenBank/DDBJ databases">
        <title>Fertoebacter nigrum gen. nov., sp. nov., a new member of the family Rhodobacteraceae.</title>
        <authorList>
            <person name="Szuroczki S."/>
            <person name="Abbaszade G."/>
            <person name="Buni D."/>
            <person name="Schumann P."/>
            <person name="Toth E."/>
        </authorList>
    </citation>
    <scope>NUCLEOTIDE SEQUENCE</scope>
    <source>
        <strain evidence="5">RG-N-1a</strain>
    </source>
</reference>
<sequence length="590" mass="63648">MKDSPPTHRCDLVMKGGITSGVVYPRAVVGLSRKYRFENIGGTSAGAIAAAVTAAAEYGRASGGFTRVAALPQDLSKTLLEKFQPTPQLAPLFRLALAGLSGKPTAILRALLTGYPVAAAGAALPGAVIMVLAAAPHKPADWGFLVLGGLLVLAGLLIGPLLAARKQATRDLPEQDYGLCTGLTQPGYSGPALTDWLSATIDDVAGLGRGKGPLTIGQLRAEGINVQTVTTDITTHRPYALPMGNNLHAFHEDEFRRLFPGHVVDHMIACSSKVADEWGDASGKLHYFQSDDLPVVVLARMSLSFPGLISAVPLHRIDYTLVRLDGARKIRRCLFSDGGISSNFPVHFFDRFLPQTPTFGIALSEYDIARAKPGEEDQRITLPTTPDSAGRLLPTRPFGGLAGFVMAMFDSAKDWQDSLQAVLTGYRERIATVALKADEGGLNLQMPPETICRLTEFGEQAGRTFVEEFDLKEHRWRRFLTELPLIEDLLIEYARHWDSPEPGPGDLSYPALLDDAANRKAYALRTATHRKALLLRAERLAALGRALSADPMTASLAQALPLRRARLRVVANMDDEASRPATANNNSAQP</sequence>
<protein>
    <submittedName>
        <fullName evidence="5">Patatin-like phospholipase family protein</fullName>
    </submittedName>
</protein>
<evidence type="ECO:0000259" key="4">
    <source>
        <dbReference type="PROSITE" id="PS51635"/>
    </source>
</evidence>
<keyword evidence="3" id="KW-0812">Transmembrane</keyword>
<dbReference type="SUPFAM" id="SSF52151">
    <property type="entry name" value="FabD/lysophospholipase-like"/>
    <property type="match status" value="1"/>
</dbReference>
<evidence type="ECO:0000313" key="6">
    <source>
        <dbReference type="Proteomes" id="UP000484076"/>
    </source>
</evidence>
<dbReference type="AlphaFoldDB" id="A0A8X8GYE0"/>